<dbReference type="Proteomes" id="UP000218944">
    <property type="component" value="Unassembled WGS sequence"/>
</dbReference>
<evidence type="ECO:0000313" key="3">
    <source>
        <dbReference type="Proteomes" id="UP000218944"/>
    </source>
</evidence>
<dbReference type="EMBL" id="NSJV01000054">
    <property type="protein sequence ID" value="PAU50408.1"/>
    <property type="molecule type" value="Genomic_DNA"/>
</dbReference>
<sequence length="94" mass="9520">MAELEDGAAEGPEESGGLLLEHRDGVLVLRLTGGGSVIPKAIPVIDEAGRLLAVYSAGTAVRPAPGGERAPADLAPAVDPLTPVADTFEVDPPR</sequence>
<feature type="compositionally biased region" description="Low complexity" evidence="1">
    <location>
        <begin position="72"/>
        <end position="83"/>
    </location>
</feature>
<name>A0A2A2DD52_9ACTN</name>
<organism evidence="2 3">
    <name type="scientific">Streptomyces albireticuli</name>
    <dbReference type="NCBI Taxonomy" id="1940"/>
    <lineage>
        <taxon>Bacteria</taxon>
        <taxon>Bacillati</taxon>
        <taxon>Actinomycetota</taxon>
        <taxon>Actinomycetes</taxon>
        <taxon>Kitasatosporales</taxon>
        <taxon>Streptomycetaceae</taxon>
        <taxon>Streptomyces</taxon>
    </lineage>
</organism>
<gene>
    <name evidence="2" type="ORF">CK936_02695</name>
</gene>
<dbReference type="AlphaFoldDB" id="A0A2A2DD52"/>
<comment type="caution">
    <text evidence="2">The sequence shown here is derived from an EMBL/GenBank/DDBJ whole genome shotgun (WGS) entry which is preliminary data.</text>
</comment>
<reference evidence="2 3" key="1">
    <citation type="submission" date="2017-08" db="EMBL/GenBank/DDBJ databases">
        <title>Genome sequence of Streptomyces albireticuli NRRL B-1670.</title>
        <authorList>
            <person name="Graham D.E."/>
            <person name="Mahan K.M."/>
            <person name="Klingeman D.M."/>
            <person name="Hettich R.L."/>
            <person name="Parry R.J."/>
            <person name="Spain J.C."/>
        </authorList>
    </citation>
    <scope>NUCLEOTIDE SEQUENCE [LARGE SCALE GENOMIC DNA]</scope>
    <source>
        <strain evidence="2 3">NRRL B-1670</strain>
    </source>
</reference>
<accession>A0A2A2DD52</accession>
<protein>
    <submittedName>
        <fullName evidence="2">Uncharacterized protein</fullName>
    </submittedName>
</protein>
<proteinExistence type="predicted"/>
<keyword evidence="3" id="KW-1185">Reference proteome</keyword>
<feature type="region of interest" description="Disordered" evidence="1">
    <location>
        <begin position="62"/>
        <end position="94"/>
    </location>
</feature>
<evidence type="ECO:0000256" key="1">
    <source>
        <dbReference type="SAM" id="MobiDB-lite"/>
    </source>
</evidence>
<dbReference type="RefSeq" id="WP_095578824.1">
    <property type="nucleotide sequence ID" value="NZ_JAJQQQ010000001.1"/>
</dbReference>
<evidence type="ECO:0000313" key="2">
    <source>
        <dbReference type="EMBL" id="PAU50408.1"/>
    </source>
</evidence>